<keyword evidence="3" id="KW-1185">Reference proteome</keyword>
<evidence type="ECO:0000256" key="1">
    <source>
        <dbReference type="SAM" id="SignalP"/>
    </source>
</evidence>
<reference evidence="2 3" key="1">
    <citation type="submission" date="2018-12" db="EMBL/GenBank/DDBJ databases">
        <title>The whole draft genome of Aquabacterium sp. SJQ9.</title>
        <authorList>
            <person name="Sun L."/>
            <person name="Gao X."/>
            <person name="Chen W."/>
            <person name="Huang K."/>
        </authorList>
    </citation>
    <scope>NUCLEOTIDE SEQUENCE [LARGE SCALE GENOMIC DNA]</scope>
    <source>
        <strain evidence="2 3">SJQ9</strain>
    </source>
</reference>
<comment type="caution">
    <text evidence="2">The sequence shown here is derived from an EMBL/GenBank/DDBJ whole genome shotgun (WGS) entry which is preliminary data.</text>
</comment>
<evidence type="ECO:0000313" key="2">
    <source>
        <dbReference type="EMBL" id="RRS01144.1"/>
    </source>
</evidence>
<dbReference type="AlphaFoldDB" id="A0A3R8RZZ9"/>
<proteinExistence type="predicted"/>
<protein>
    <submittedName>
        <fullName evidence="2">Uncharacterized protein</fullName>
    </submittedName>
</protein>
<feature type="chain" id="PRO_5018758838" evidence="1">
    <location>
        <begin position="25"/>
        <end position="91"/>
    </location>
</feature>
<dbReference type="OrthoDB" id="9157604at2"/>
<dbReference type="RefSeq" id="WP_125245244.1">
    <property type="nucleotide sequence ID" value="NZ_RSED01000026.1"/>
</dbReference>
<evidence type="ECO:0000313" key="3">
    <source>
        <dbReference type="Proteomes" id="UP000269265"/>
    </source>
</evidence>
<dbReference type="EMBL" id="RSED01000026">
    <property type="protein sequence ID" value="RRS01144.1"/>
    <property type="molecule type" value="Genomic_DNA"/>
</dbReference>
<gene>
    <name evidence="2" type="ORF">EIP75_21435</name>
</gene>
<accession>A0A3R8RZZ9</accession>
<feature type="signal peptide" evidence="1">
    <location>
        <begin position="1"/>
        <end position="24"/>
    </location>
</feature>
<organism evidence="2 3">
    <name type="scientific">Aquabacterium soli</name>
    <dbReference type="NCBI Taxonomy" id="2493092"/>
    <lineage>
        <taxon>Bacteria</taxon>
        <taxon>Pseudomonadati</taxon>
        <taxon>Pseudomonadota</taxon>
        <taxon>Betaproteobacteria</taxon>
        <taxon>Burkholderiales</taxon>
        <taxon>Aquabacterium</taxon>
    </lineage>
</organism>
<keyword evidence="1" id="KW-0732">Signal</keyword>
<sequence length="91" mass="9468">MKPLKLIIAALVFALALIAPPAFAGSLLAGAGVLWMVGPVDQVPRAQVSLRPAFADEVRVYELEGGAGVVVFKTVNGKLCSRCYRAGRGAS</sequence>
<name>A0A3R8RZZ9_9BURK</name>
<dbReference type="Proteomes" id="UP000269265">
    <property type="component" value="Unassembled WGS sequence"/>
</dbReference>